<evidence type="ECO:0000256" key="1">
    <source>
        <dbReference type="SAM" id="Phobius"/>
    </source>
</evidence>
<evidence type="ECO:0000313" key="3">
    <source>
        <dbReference type="Proteomes" id="UP000184211"/>
    </source>
</evidence>
<dbReference type="AlphaFoldDB" id="A0A1M5L7D2"/>
<reference evidence="3" key="1">
    <citation type="submission" date="2016-11" db="EMBL/GenBank/DDBJ databases">
        <authorList>
            <person name="Varghese N."/>
            <person name="Submissions S."/>
        </authorList>
    </citation>
    <scope>NUCLEOTIDE SEQUENCE [LARGE SCALE GENOMIC DNA]</scope>
    <source>
        <strain evidence="3">DSM 28223</strain>
    </source>
</reference>
<keyword evidence="1" id="KW-1133">Transmembrane helix</keyword>
<protein>
    <submittedName>
        <fullName evidence="2">Uncharacterized protein</fullName>
    </submittedName>
</protein>
<dbReference type="Proteomes" id="UP000184211">
    <property type="component" value="Unassembled WGS sequence"/>
</dbReference>
<proteinExistence type="predicted"/>
<gene>
    <name evidence="2" type="ORF">SAMN04488044_1183</name>
</gene>
<keyword evidence="1" id="KW-0472">Membrane</keyword>
<keyword evidence="3" id="KW-1185">Reference proteome</keyword>
<evidence type="ECO:0000313" key="2">
    <source>
        <dbReference type="EMBL" id="SHG60938.1"/>
    </source>
</evidence>
<feature type="transmembrane region" description="Helical" evidence="1">
    <location>
        <begin position="29"/>
        <end position="49"/>
    </location>
</feature>
<feature type="transmembrane region" description="Helical" evidence="1">
    <location>
        <begin position="5"/>
        <end position="23"/>
    </location>
</feature>
<keyword evidence="1" id="KW-0812">Transmembrane</keyword>
<accession>A0A1M5L7D2</accession>
<sequence>MAIVMFLFGSVLGTVGVLIQWALGFEMSTFLLTYGFCAIGLPLLTLISLSSHRDADADSAAS</sequence>
<dbReference type="EMBL" id="FQWM01000001">
    <property type="protein sequence ID" value="SHG60938.1"/>
    <property type="molecule type" value="Genomic_DNA"/>
</dbReference>
<name>A0A1M5L7D2_9RHOB</name>
<organism evidence="2 3">
    <name type="scientific">Cognatishimia maritima</name>
    <dbReference type="NCBI Taxonomy" id="870908"/>
    <lineage>
        <taxon>Bacteria</taxon>
        <taxon>Pseudomonadati</taxon>
        <taxon>Pseudomonadota</taxon>
        <taxon>Alphaproteobacteria</taxon>
        <taxon>Rhodobacterales</taxon>
        <taxon>Paracoccaceae</taxon>
        <taxon>Cognatishimia</taxon>
    </lineage>
</organism>
<dbReference type="RefSeq" id="WP_072791523.1">
    <property type="nucleotide sequence ID" value="NZ_FQWM01000001.1"/>
</dbReference>